<dbReference type="PATRIC" id="fig|1240687.3.peg.4744"/>
<evidence type="ECO:0000313" key="1">
    <source>
        <dbReference type="EMBL" id="EMK20025.1"/>
    </source>
</evidence>
<gene>
    <name evidence="1" type="ORF">LEP1GSC008_3033</name>
</gene>
<dbReference type="EMBL" id="ANCE01000221">
    <property type="protein sequence ID" value="EMK20025.1"/>
    <property type="molecule type" value="Genomic_DNA"/>
</dbReference>
<sequence>MGNVCDMDFVFFIRKIENVIRLFQKNSFQIRLASVILL</sequence>
<dbReference type="AlphaFoldDB" id="M6EVA5"/>
<comment type="caution">
    <text evidence="1">The sequence shown here is derived from an EMBL/GenBank/DDBJ whole genome shotgun (WGS) entry which is preliminary data.</text>
</comment>
<dbReference type="Proteomes" id="UP000011980">
    <property type="component" value="Unassembled WGS sequence"/>
</dbReference>
<reference evidence="1 2" key="1">
    <citation type="submission" date="2013-01" db="EMBL/GenBank/DDBJ databases">
        <authorList>
            <person name="Harkins D.M."/>
            <person name="Durkin A.S."/>
            <person name="Brinkac L.M."/>
            <person name="Haft D.H."/>
            <person name="Selengut J.D."/>
            <person name="Sanka R."/>
            <person name="DePew J."/>
            <person name="Purushe J."/>
            <person name="Galloway R.L."/>
            <person name="Vinetz J.M."/>
            <person name="Sutton G.G."/>
            <person name="Nierman W.C."/>
            <person name="Fouts D.E."/>
        </authorList>
    </citation>
    <scope>NUCLEOTIDE SEQUENCE [LARGE SCALE GENOMIC DNA]</scope>
    <source>
        <strain evidence="1 2">Nikolaevo</strain>
    </source>
</reference>
<name>M6EVA5_9LEPT</name>
<protein>
    <submittedName>
        <fullName evidence="1">Uncharacterized protein</fullName>
    </submittedName>
</protein>
<proteinExistence type="predicted"/>
<evidence type="ECO:0000313" key="2">
    <source>
        <dbReference type="Proteomes" id="UP000011980"/>
    </source>
</evidence>
<organism evidence="1 2">
    <name type="scientific">Leptospira kirschneri serovar Bulgarica str. Nikolaevo</name>
    <dbReference type="NCBI Taxonomy" id="1240687"/>
    <lineage>
        <taxon>Bacteria</taxon>
        <taxon>Pseudomonadati</taxon>
        <taxon>Spirochaetota</taxon>
        <taxon>Spirochaetia</taxon>
        <taxon>Leptospirales</taxon>
        <taxon>Leptospiraceae</taxon>
        <taxon>Leptospira</taxon>
    </lineage>
</organism>
<accession>M6EVA5</accession>